<dbReference type="InterPro" id="IPR046668">
    <property type="entry name" value="DUF6538"/>
</dbReference>
<feature type="domain" description="Tyr recombinase" evidence="5">
    <location>
        <begin position="386"/>
        <end position="530"/>
    </location>
</feature>
<evidence type="ECO:0000313" key="8">
    <source>
        <dbReference type="Proteomes" id="UP000222296"/>
    </source>
</evidence>
<dbReference type="Gene3D" id="1.10.150.130">
    <property type="match status" value="1"/>
</dbReference>
<dbReference type="InterPro" id="IPR013762">
    <property type="entry name" value="Integrase-like_cat_sf"/>
</dbReference>
<organism evidence="7 8">
    <name type="scientific">Agrobacterium tumefaciens</name>
    <dbReference type="NCBI Taxonomy" id="358"/>
    <lineage>
        <taxon>Bacteria</taxon>
        <taxon>Pseudomonadati</taxon>
        <taxon>Pseudomonadota</taxon>
        <taxon>Alphaproteobacteria</taxon>
        <taxon>Hyphomicrobiales</taxon>
        <taxon>Rhizobiaceae</taxon>
        <taxon>Rhizobium/Agrobacterium group</taxon>
        <taxon>Agrobacterium</taxon>
        <taxon>Agrobacterium tumefaciens complex</taxon>
    </lineage>
</organism>
<dbReference type="GO" id="GO:0003677">
    <property type="term" value="F:DNA binding"/>
    <property type="evidence" value="ECO:0007669"/>
    <property type="project" value="UniProtKB-KW"/>
</dbReference>
<accession>A0AAP9E9Z9</accession>
<proteinExistence type="inferred from homology"/>
<dbReference type="PANTHER" id="PTHR30349">
    <property type="entry name" value="PHAGE INTEGRASE-RELATED"/>
    <property type="match status" value="1"/>
</dbReference>
<dbReference type="Pfam" id="PF20172">
    <property type="entry name" value="DUF6538"/>
    <property type="match status" value="1"/>
</dbReference>
<dbReference type="Proteomes" id="UP000222296">
    <property type="component" value="Chromosome Linear"/>
</dbReference>
<dbReference type="GO" id="GO:0015074">
    <property type="term" value="P:DNA integration"/>
    <property type="evidence" value="ECO:0007669"/>
    <property type="project" value="UniProtKB-KW"/>
</dbReference>
<dbReference type="InterPro" id="IPR002104">
    <property type="entry name" value="Integrase_catalytic"/>
</dbReference>
<dbReference type="InterPro" id="IPR050090">
    <property type="entry name" value="Tyrosine_recombinase_XerCD"/>
</dbReference>
<dbReference type="CDD" id="cd01184">
    <property type="entry name" value="INT_C_like_1"/>
    <property type="match status" value="1"/>
</dbReference>
<dbReference type="AlphaFoldDB" id="A0AAP9E9Z9"/>
<comment type="similarity">
    <text evidence="1">Belongs to the 'phage' integrase family.</text>
</comment>
<evidence type="ECO:0000256" key="2">
    <source>
        <dbReference type="ARBA" id="ARBA00022908"/>
    </source>
</evidence>
<feature type="domain" description="DUF6538" evidence="6">
    <location>
        <begin position="2"/>
        <end position="46"/>
    </location>
</feature>
<keyword evidence="2" id="KW-0229">DNA integration</keyword>
<dbReference type="SUPFAM" id="SSF56349">
    <property type="entry name" value="DNA breaking-rejoining enzymes"/>
    <property type="match status" value="1"/>
</dbReference>
<sequence length="561" mass="63241">MPSDIKETYPKAEETFSLRTKNAYEALIAVRKAAAEVDEKFAAHRRRMAVLSTPPVSELSKAQLDLVEDLYYAHLLDEDEGVRMDGFYESDEPQPEAPVQSFEDRVASSEEFAGGAGFMLARGKSDAFYRGEAEEVLTWDGLEVSLDEASPSWKAVYRSIQSAIVRAQSAIDARNKGQVIKTPEIAVAAMPTAISKPLEAGAVTAGEARAEWISEKSRSAWVEKTRREHEVWSQHFLTLVGDRPIGSYAKADGRAFKQALQKLPANWNKHKGLIGLSFAEAAKKSGELALPPMSDRNLNKIIGFVGAFWNWAAENYDEVSGNPFDSLKLKIKKSVRDERDPFSLDQLQAIFKAPIYTGCQSAHYWARPGTQIFSLSGKYWVPLISLFSGARMGEIIQLRTDDVREDSGVLHFRLVDEYEDQRLKTANAYRRIPVHPDLIRFGLLDLIQLRRDNGEIRLFPDLAMGKDGYYSSSFSKFYGRFLVAVGVKDPKTSFHSFRHNFEDACRDAEMPAEIMNTLQGHSEKGMAARYGKGYVLPKLDEWVRRVKYDGLDLEYLYKRSI</sequence>
<keyword evidence="4" id="KW-0233">DNA recombination</keyword>
<evidence type="ECO:0000259" key="5">
    <source>
        <dbReference type="Pfam" id="PF00589"/>
    </source>
</evidence>
<evidence type="ECO:0000313" key="7">
    <source>
        <dbReference type="EMBL" id="QDY97400.1"/>
    </source>
</evidence>
<dbReference type="InterPro" id="IPR011010">
    <property type="entry name" value="DNA_brk_join_enz"/>
</dbReference>
<evidence type="ECO:0000256" key="3">
    <source>
        <dbReference type="ARBA" id="ARBA00023125"/>
    </source>
</evidence>
<evidence type="ECO:0000256" key="4">
    <source>
        <dbReference type="ARBA" id="ARBA00023172"/>
    </source>
</evidence>
<dbReference type="EMBL" id="CP042275">
    <property type="protein sequence ID" value="QDY97400.1"/>
    <property type="molecule type" value="Genomic_DNA"/>
</dbReference>
<dbReference type="GO" id="GO:0006310">
    <property type="term" value="P:DNA recombination"/>
    <property type="evidence" value="ECO:0007669"/>
    <property type="project" value="UniProtKB-KW"/>
</dbReference>
<name>A0AAP9E9Z9_AGRTU</name>
<dbReference type="Pfam" id="PF00589">
    <property type="entry name" value="Phage_integrase"/>
    <property type="match status" value="1"/>
</dbReference>
<evidence type="ECO:0000256" key="1">
    <source>
        <dbReference type="ARBA" id="ARBA00008857"/>
    </source>
</evidence>
<dbReference type="PANTHER" id="PTHR30349:SF41">
    <property type="entry name" value="INTEGRASE_RECOMBINASE PROTEIN MJ0367-RELATED"/>
    <property type="match status" value="1"/>
</dbReference>
<evidence type="ECO:0000259" key="6">
    <source>
        <dbReference type="Pfam" id="PF20172"/>
    </source>
</evidence>
<protein>
    <submittedName>
        <fullName evidence="7">Site-specific integrase</fullName>
    </submittedName>
</protein>
<keyword evidence="3" id="KW-0238">DNA-binding</keyword>
<gene>
    <name evidence="7" type="ORF">CG010_019295</name>
</gene>
<dbReference type="Gene3D" id="1.10.443.10">
    <property type="entry name" value="Intergrase catalytic core"/>
    <property type="match status" value="1"/>
</dbReference>
<dbReference type="InterPro" id="IPR010998">
    <property type="entry name" value="Integrase_recombinase_N"/>
</dbReference>
<reference evidence="7 8" key="1">
    <citation type="journal article" date="2017" name="Genome Announc.">
        <title>Draft Genome Sequence of Agrobacterium tumefaciens Biovar 1 Strain 186, Isolated from Walnut.</title>
        <authorList>
            <person name="Poret-Peterson A.T."/>
            <person name="Bhatnagar S."/>
            <person name="McClean A.E."/>
            <person name="Kluepfel D.A."/>
        </authorList>
    </citation>
    <scope>NUCLEOTIDE SEQUENCE [LARGE SCALE GENOMIC DNA]</scope>
    <source>
        <strain evidence="7 8">186</strain>
    </source>
</reference>